<dbReference type="AlphaFoldDB" id="A0A9D4UDD7"/>
<dbReference type="EMBL" id="JABFUD020000018">
    <property type="protein sequence ID" value="KAI5065901.1"/>
    <property type="molecule type" value="Genomic_DNA"/>
</dbReference>
<dbReference type="OrthoDB" id="10327536at2759"/>
<keyword evidence="3" id="KW-1185">Reference proteome</keyword>
<evidence type="ECO:0000313" key="2">
    <source>
        <dbReference type="EMBL" id="KAI5065901.1"/>
    </source>
</evidence>
<keyword evidence="1" id="KW-0732">Signal</keyword>
<proteinExistence type="predicted"/>
<name>A0A9D4UDD7_ADICA</name>
<sequence length="101" mass="10912">MRLFILSNLLLLGLWSATDLSRIGPEASSHTKVSTLIAGASSESRLAPSMSELPITSVMAFDLEDYSEIEAPPGLPEATHGPVVFFHRRRRGKLPPPAGSR</sequence>
<evidence type="ECO:0000256" key="1">
    <source>
        <dbReference type="SAM" id="SignalP"/>
    </source>
</evidence>
<feature type="chain" id="PRO_5038351034" description="Secreted protein" evidence="1">
    <location>
        <begin position="18"/>
        <end position="101"/>
    </location>
</feature>
<feature type="signal peptide" evidence="1">
    <location>
        <begin position="1"/>
        <end position="17"/>
    </location>
</feature>
<gene>
    <name evidence="2" type="ORF">GOP47_0018525</name>
</gene>
<dbReference type="Proteomes" id="UP000886520">
    <property type="component" value="Chromosome 18"/>
</dbReference>
<accession>A0A9D4UDD7</accession>
<reference evidence="2" key="1">
    <citation type="submission" date="2021-01" db="EMBL/GenBank/DDBJ databases">
        <title>Adiantum capillus-veneris genome.</title>
        <authorList>
            <person name="Fang Y."/>
            <person name="Liao Q."/>
        </authorList>
    </citation>
    <scope>NUCLEOTIDE SEQUENCE</scope>
    <source>
        <strain evidence="2">H3</strain>
        <tissue evidence="2">Leaf</tissue>
    </source>
</reference>
<organism evidence="2 3">
    <name type="scientific">Adiantum capillus-veneris</name>
    <name type="common">Maidenhair fern</name>
    <dbReference type="NCBI Taxonomy" id="13818"/>
    <lineage>
        <taxon>Eukaryota</taxon>
        <taxon>Viridiplantae</taxon>
        <taxon>Streptophyta</taxon>
        <taxon>Embryophyta</taxon>
        <taxon>Tracheophyta</taxon>
        <taxon>Polypodiopsida</taxon>
        <taxon>Polypodiidae</taxon>
        <taxon>Polypodiales</taxon>
        <taxon>Pteridineae</taxon>
        <taxon>Pteridaceae</taxon>
        <taxon>Vittarioideae</taxon>
        <taxon>Adiantum</taxon>
    </lineage>
</organism>
<evidence type="ECO:0000313" key="3">
    <source>
        <dbReference type="Proteomes" id="UP000886520"/>
    </source>
</evidence>
<evidence type="ECO:0008006" key="4">
    <source>
        <dbReference type="Google" id="ProtNLM"/>
    </source>
</evidence>
<comment type="caution">
    <text evidence="2">The sequence shown here is derived from an EMBL/GenBank/DDBJ whole genome shotgun (WGS) entry which is preliminary data.</text>
</comment>
<protein>
    <recommendedName>
        <fullName evidence="4">Secreted protein</fullName>
    </recommendedName>
</protein>